<evidence type="ECO:0000256" key="6">
    <source>
        <dbReference type="SAM" id="Phobius"/>
    </source>
</evidence>
<dbReference type="PANTHER" id="PTHR30086">
    <property type="entry name" value="ARGININE EXPORTER PROTEIN ARGO"/>
    <property type="match status" value="1"/>
</dbReference>
<accession>A0A5A9GH33</accession>
<feature type="transmembrane region" description="Helical" evidence="6">
    <location>
        <begin position="157"/>
        <end position="177"/>
    </location>
</feature>
<feature type="transmembrane region" description="Helical" evidence="6">
    <location>
        <begin position="118"/>
        <end position="137"/>
    </location>
</feature>
<dbReference type="OrthoDB" id="9804822at2"/>
<dbReference type="RefSeq" id="WP_149234035.1">
    <property type="nucleotide sequence ID" value="NZ_JALJXJ010000015.1"/>
</dbReference>
<feature type="transmembrane region" description="Helical" evidence="6">
    <location>
        <begin position="189"/>
        <end position="208"/>
    </location>
</feature>
<evidence type="ECO:0000313" key="7">
    <source>
        <dbReference type="EMBL" id="KAA0593042.1"/>
    </source>
</evidence>
<dbReference type="PIRSF" id="PIRSF006324">
    <property type="entry name" value="LeuE"/>
    <property type="match status" value="1"/>
</dbReference>
<dbReference type="PANTHER" id="PTHR30086:SF20">
    <property type="entry name" value="ARGININE EXPORTER PROTEIN ARGO-RELATED"/>
    <property type="match status" value="1"/>
</dbReference>
<evidence type="ECO:0000256" key="2">
    <source>
        <dbReference type="ARBA" id="ARBA00022475"/>
    </source>
</evidence>
<organism evidence="7 8">
    <name type="scientific">Azospirillum lipoferum</name>
    <dbReference type="NCBI Taxonomy" id="193"/>
    <lineage>
        <taxon>Bacteria</taxon>
        <taxon>Pseudomonadati</taxon>
        <taxon>Pseudomonadota</taxon>
        <taxon>Alphaproteobacteria</taxon>
        <taxon>Rhodospirillales</taxon>
        <taxon>Azospirillaceae</taxon>
        <taxon>Azospirillum</taxon>
    </lineage>
</organism>
<dbReference type="GO" id="GO:0015171">
    <property type="term" value="F:amino acid transmembrane transporter activity"/>
    <property type="evidence" value="ECO:0007669"/>
    <property type="project" value="TreeGrafter"/>
</dbReference>
<comment type="caution">
    <text evidence="7">The sequence shown here is derived from an EMBL/GenBank/DDBJ whole genome shotgun (WGS) entry which is preliminary data.</text>
</comment>
<dbReference type="Proteomes" id="UP000324927">
    <property type="component" value="Unassembled WGS sequence"/>
</dbReference>
<keyword evidence="8" id="KW-1185">Reference proteome</keyword>
<sequence>MSPDLWLAFAAASAIMLMIPGPTVLIVVSYALGHGRKSAMATVAGVALGDFTAMTASMLGLGVLLSTSAALFTGLKWAGAAYLVYLGLKLWRAPVRGTEAMADESAGESAVRPWRMMLHTYAVTALNPKSIVFFVAFLPQFLDTGRPLAGQMVVMEATFLVLATLNAAGYALLASAARRAVRTPSVQRAVNRVGGSLLMGAGLLTVAWKRTA</sequence>
<name>A0A5A9GH33_AZOLI</name>
<keyword evidence="2" id="KW-1003">Cell membrane</keyword>
<dbReference type="EMBL" id="VTTN01000013">
    <property type="protein sequence ID" value="KAA0593042.1"/>
    <property type="molecule type" value="Genomic_DNA"/>
</dbReference>
<evidence type="ECO:0000313" key="8">
    <source>
        <dbReference type="Proteomes" id="UP000324927"/>
    </source>
</evidence>
<feature type="transmembrane region" description="Helical" evidence="6">
    <location>
        <begin position="6"/>
        <end position="32"/>
    </location>
</feature>
<protein>
    <submittedName>
        <fullName evidence="7">LysE family translocator</fullName>
    </submittedName>
</protein>
<evidence type="ECO:0000256" key="1">
    <source>
        <dbReference type="ARBA" id="ARBA00004651"/>
    </source>
</evidence>
<evidence type="ECO:0000256" key="4">
    <source>
        <dbReference type="ARBA" id="ARBA00022989"/>
    </source>
</evidence>
<reference evidence="7 8" key="1">
    <citation type="submission" date="2019-08" db="EMBL/GenBank/DDBJ databases">
        <authorList>
            <person name="Grouzdev D."/>
            <person name="Tikhonova E."/>
            <person name="Kravchenko I."/>
        </authorList>
    </citation>
    <scope>NUCLEOTIDE SEQUENCE [LARGE SCALE GENOMIC DNA]</scope>
    <source>
        <strain evidence="7 8">59b</strain>
    </source>
</reference>
<keyword evidence="5 6" id="KW-0472">Membrane</keyword>
<dbReference type="AlphaFoldDB" id="A0A5A9GH33"/>
<keyword evidence="4 6" id="KW-1133">Transmembrane helix</keyword>
<gene>
    <name evidence="7" type="ORF">FZ942_26350</name>
</gene>
<proteinExistence type="predicted"/>
<feature type="transmembrane region" description="Helical" evidence="6">
    <location>
        <begin position="69"/>
        <end position="88"/>
    </location>
</feature>
<evidence type="ECO:0000256" key="3">
    <source>
        <dbReference type="ARBA" id="ARBA00022692"/>
    </source>
</evidence>
<dbReference type="InterPro" id="IPR001123">
    <property type="entry name" value="LeuE-type"/>
</dbReference>
<dbReference type="Pfam" id="PF01810">
    <property type="entry name" value="LysE"/>
    <property type="match status" value="1"/>
</dbReference>
<dbReference type="GO" id="GO:0005886">
    <property type="term" value="C:plasma membrane"/>
    <property type="evidence" value="ECO:0007669"/>
    <property type="project" value="UniProtKB-SubCell"/>
</dbReference>
<comment type="subcellular location">
    <subcellularLocation>
        <location evidence="1">Cell membrane</location>
        <topology evidence="1">Multi-pass membrane protein</topology>
    </subcellularLocation>
</comment>
<keyword evidence="3 6" id="KW-0812">Transmembrane</keyword>
<evidence type="ECO:0000256" key="5">
    <source>
        <dbReference type="ARBA" id="ARBA00023136"/>
    </source>
</evidence>
<feature type="transmembrane region" description="Helical" evidence="6">
    <location>
        <begin position="39"/>
        <end position="63"/>
    </location>
</feature>